<dbReference type="EMBL" id="KX701661">
    <property type="protein sequence ID" value="APD75617.1"/>
    <property type="molecule type" value="Genomic_DNA"/>
</dbReference>
<dbReference type="AlphaFoldDB" id="A0A1J0RCL5"/>
<protein>
    <submittedName>
        <fullName evidence="1">Variant surface glycoprotein 1125.5553</fullName>
    </submittedName>
</protein>
<reference evidence="1" key="1">
    <citation type="submission" date="2016-08" db="EMBL/GenBank/DDBJ databases">
        <title>VSG repertoire of Trypanosoma brucei EATRO 1125.</title>
        <authorList>
            <person name="Cross G.A."/>
        </authorList>
    </citation>
    <scope>NUCLEOTIDE SEQUENCE</scope>
    <source>
        <strain evidence="1">EATRO 1125</strain>
    </source>
</reference>
<organism evidence="1">
    <name type="scientific">Trypanosoma brucei</name>
    <dbReference type="NCBI Taxonomy" id="5691"/>
    <lineage>
        <taxon>Eukaryota</taxon>
        <taxon>Discoba</taxon>
        <taxon>Euglenozoa</taxon>
        <taxon>Kinetoplastea</taxon>
        <taxon>Metakinetoplastina</taxon>
        <taxon>Trypanosomatida</taxon>
        <taxon>Trypanosomatidae</taxon>
        <taxon>Trypanosoma</taxon>
    </lineage>
</organism>
<proteinExistence type="predicted"/>
<name>A0A1J0RCL5_9TRYP</name>
<accession>A0A1J0RCL5</accession>
<sequence length="285" mass="31633">MSAVFKISSISQKLKPETIHFSSYVTQNFYIFNFPQFNFLNSEIKTQILAKLFTKLVLITTLTLGYANSASEKAKEFRDLCVIYKLLTVVSPEPKMAGIGSANQAETAKSRMKPIPAKIINLNLTTAEPQMTEALKAKKKYGTEAKLQEESSPVKNLFAGIDSNLLDAMIKDHNDMQENNEQLKAFNAEYGLTLSESKRRMFKPKLARLAADAEKINTEVTKLDAAITTTRLQTRKALLTVPYGSGAATTINSLTEPDAAFAQPTNKKFPWEDSSTRVTTCKKAT</sequence>
<dbReference type="VEuPathDB" id="TriTrypDB:Tb11.v5.1047"/>
<dbReference type="VEuPathDB" id="TriTrypDB:Tb427_000595600"/>
<evidence type="ECO:0000313" key="1">
    <source>
        <dbReference type="EMBL" id="APD75617.1"/>
    </source>
</evidence>